<dbReference type="SUPFAM" id="SSF56601">
    <property type="entry name" value="beta-lactamase/transpeptidase-like"/>
    <property type="match status" value="1"/>
</dbReference>
<reference evidence="3 4" key="1">
    <citation type="submission" date="2020-02" db="EMBL/GenBank/DDBJ databases">
        <title>Bacillus aquiflavi sp. nov., isolated from yellow water of strong flavor Chinese baijiu in Yibin region of China.</title>
        <authorList>
            <person name="Xie J."/>
        </authorList>
    </citation>
    <scope>NUCLEOTIDE SEQUENCE [LARGE SCALE GENOMIC DNA]</scope>
    <source>
        <strain evidence="3 4">3H-10</strain>
    </source>
</reference>
<dbReference type="Pfam" id="PF00144">
    <property type="entry name" value="Beta-lactamase"/>
    <property type="match status" value="1"/>
</dbReference>
<dbReference type="AlphaFoldDB" id="A0A6B3VZK4"/>
<dbReference type="EMBL" id="JAAIWN010000020">
    <property type="protein sequence ID" value="NEY81745.1"/>
    <property type="molecule type" value="Genomic_DNA"/>
</dbReference>
<dbReference type="InterPro" id="IPR001466">
    <property type="entry name" value="Beta-lactam-related"/>
</dbReference>
<evidence type="ECO:0000313" key="3">
    <source>
        <dbReference type="EMBL" id="NEY81745.1"/>
    </source>
</evidence>
<name>A0A6B3VZK4_9BACI</name>
<evidence type="ECO:0000313" key="4">
    <source>
        <dbReference type="Proteomes" id="UP000472971"/>
    </source>
</evidence>
<dbReference type="InterPro" id="IPR050789">
    <property type="entry name" value="Diverse_Enzym_Activities"/>
</dbReference>
<proteinExistence type="predicted"/>
<dbReference type="PANTHER" id="PTHR43283:SF7">
    <property type="entry name" value="BETA-LACTAMASE-RELATED DOMAIN-CONTAINING PROTEIN"/>
    <property type="match status" value="1"/>
</dbReference>
<dbReference type="PANTHER" id="PTHR43283">
    <property type="entry name" value="BETA-LACTAMASE-RELATED"/>
    <property type="match status" value="1"/>
</dbReference>
<dbReference type="InterPro" id="IPR012338">
    <property type="entry name" value="Beta-lactam/transpept-like"/>
</dbReference>
<comment type="caution">
    <text evidence="3">The sequence shown here is derived from an EMBL/GenBank/DDBJ whole genome shotgun (WGS) entry which is preliminary data.</text>
</comment>
<reference evidence="2 5" key="2">
    <citation type="submission" date="2020-07" db="EMBL/GenBank/DDBJ databases">
        <authorList>
            <person name="Feng H."/>
        </authorList>
    </citation>
    <scope>NUCLEOTIDE SEQUENCE [LARGE SCALE GENOMIC DNA]</scope>
    <source>
        <strain evidence="2">S-12</strain>
        <strain evidence="5">s-12</strain>
    </source>
</reference>
<gene>
    <name evidence="3" type="ORF">G4D64_09580</name>
    <name evidence="2" type="ORF">H1Z61_10190</name>
</gene>
<dbReference type="EMBL" id="JACEIO010000022">
    <property type="protein sequence ID" value="MBA4537490.1"/>
    <property type="molecule type" value="Genomic_DNA"/>
</dbReference>
<evidence type="ECO:0000313" key="5">
    <source>
        <dbReference type="Proteomes" id="UP000570010"/>
    </source>
</evidence>
<dbReference type="Proteomes" id="UP000472971">
    <property type="component" value="Unassembled WGS sequence"/>
</dbReference>
<dbReference type="Gene3D" id="3.40.710.10">
    <property type="entry name" value="DD-peptidase/beta-lactamase superfamily"/>
    <property type="match status" value="1"/>
</dbReference>
<evidence type="ECO:0000313" key="2">
    <source>
        <dbReference type="EMBL" id="MBA4537490.1"/>
    </source>
</evidence>
<keyword evidence="4" id="KW-1185">Reference proteome</keyword>
<feature type="domain" description="Beta-lactamase-related" evidence="1">
    <location>
        <begin position="27"/>
        <end position="321"/>
    </location>
</feature>
<dbReference type="Proteomes" id="UP000570010">
    <property type="component" value="Unassembled WGS sequence"/>
</dbReference>
<accession>A0A6B3VZK4</accession>
<protein>
    <submittedName>
        <fullName evidence="3">Beta-lactamase family protein</fullName>
    </submittedName>
</protein>
<evidence type="ECO:0000259" key="1">
    <source>
        <dbReference type="Pfam" id="PF00144"/>
    </source>
</evidence>
<sequence>MKIAKNLSNQFDSVILHVRQTHHLLSASGSAVIVIHNDKVVTEEYIGRHSKSVHARPITEDSQFHVASVRKSYIGFAAAYSIYKGYISSIDDPVTKYLSIDNDGTLSGTTIRHLLTHTHGLRNKNGKIIREFIPGESWAYHGVGTDLICEIIKNTTDKTISEIVSNEVFKPLGLKASNWYAVKNEKLVEVIREREDPHWKTFQQTDGSKMNMYVSALELAYWGYFHLNEGFINNKQIVPKDIIRLATSLQSPPLKDHTLPQNGFFWFVKDLPTTKTEIGELVPKGSYQILGYTNTAVLVIPQHEVVAVCMLNRFGSPKGYQYLKNIRAFGDTVMKCL</sequence>
<organism evidence="3 4">
    <name type="scientific">Bacillus aquiflavi</name>
    <dbReference type="NCBI Taxonomy" id="2672567"/>
    <lineage>
        <taxon>Bacteria</taxon>
        <taxon>Bacillati</taxon>
        <taxon>Bacillota</taxon>
        <taxon>Bacilli</taxon>
        <taxon>Bacillales</taxon>
        <taxon>Bacillaceae</taxon>
        <taxon>Bacillus</taxon>
    </lineage>
</organism>